<dbReference type="EMBL" id="CP015756">
    <property type="protein sequence ID" value="APC38939.1"/>
    <property type="molecule type" value="Genomic_DNA"/>
</dbReference>
<proteinExistence type="predicted"/>
<dbReference type="RefSeq" id="WP_071611236.1">
    <property type="nucleotide sequence ID" value="NZ_CP015756.1"/>
</dbReference>
<dbReference type="OrthoDB" id="1937093at2"/>
<reference evidence="2" key="1">
    <citation type="journal article" date="2016" name="Front. Microbiol.">
        <title>Complete Genome Sequence of Clostridium estertheticum DSM 8809, a Microbe Identified in Spoiled Vacuum Packed Beef.</title>
        <authorList>
            <person name="Yu Z."/>
            <person name="Gunn L."/>
            <person name="Brennan E."/>
            <person name="Reid R."/>
            <person name="Wall P.G."/>
            <person name="Gaora O.P."/>
            <person name="Hurley D."/>
            <person name="Bolton D."/>
            <person name="Fanning S."/>
        </authorList>
    </citation>
    <scope>NUCLEOTIDE SEQUENCE [LARGE SCALE GENOMIC DNA]</scope>
    <source>
        <strain evidence="2">DSM 8809</strain>
    </source>
</reference>
<accession>A0A1J0GCD5</accession>
<organism evidence="1 2">
    <name type="scientific">Clostridium estertheticum subsp. estertheticum</name>
    <dbReference type="NCBI Taxonomy" id="1552"/>
    <lineage>
        <taxon>Bacteria</taxon>
        <taxon>Bacillati</taxon>
        <taxon>Bacillota</taxon>
        <taxon>Clostridia</taxon>
        <taxon>Eubacteriales</taxon>
        <taxon>Clostridiaceae</taxon>
        <taxon>Clostridium</taxon>
    </lineage>
</organism>
<dbReference type="Proteomes" id="UP000182569">
    <property type="component" value="Chromosome"/>
</dbReference>
<dbReference type="KEGG" id="ceu:A7L45_02085"/>
<keyword evidence="2" id="KW-1185">Reference proteome</keyword>
<sequence>MKLRTSLTDVAFAVTDSELLSELGWNIWDNDRDLEKGLLEEGTMRNMINMKLKSKVLKEGNIIINDRGFI</sequence>
<evidence type="ECO:0000313" key="1">
    <source>
        <dbReference type="EMBL" id="APC38939.1"/>
    </source>
</evidence>
<dbReference type="AlphaFoldDB" id="A0A1J0GCD5"/>
<protein>
    <submittedName>
        <fullName evidence="1">Uncharacterized protein</fullName>
    </submittedName>
</protein>
<name>A0A1J0GCD5_9CLOT</name>
<evidence type="ECO:0000313" key="2">
    <source>
        <dbReference type="Proteomes" id="UP000182569"/>
    </source>
</evidence>
<gene>
    <name evidence="1" type="ORF">A7L45_02085</name>
</gene>